<organism evidence="3 4">
    <name type="scientific">Amphibalanus amphitrite</name>
    <name type="common">Striped barnacle</name>
    <name type="synonym">Balanus amphitrite</name>
    <dbReference type="NCBI Taxonomy" id="1232801"/>
    <lineage>
        <taxon>Eukaryota</taxon>
        <taxon>Metazoa</taxon>
        <taxon>Ecdysozoa</taxon>
        <taxon>Arthropoda</taxon>
        <taxon>Crustacea</taxon>
        <taxon>Multicrustacea</taxon>
        <taxon>Cirripedia</taxon>
        <taxon>Thoracica</taxon>
        <taxon>Thoracicalcarea</taxon>
        <taxon>Balanomorpha</taxon>
        <taxon>Balanoidea</taxon>
        <taxon>Balanidae</taxon>
        <taxon>Amphibalaninae</taxon>
        <taxon>Amphibalanus</taxon>
    </lineage>
</organism>
<accession>A0A6A4WCB5</accession>
<dbReference type="EMBL" id="VIIS01001341">
    <property type="protein sequence ID" value="KAF0299688.1"/>
    <property type="molecule type" value="Genomic_DNA"/>
</dbReference>
<evidence type="ECO:0000256" key="1">
    <source>
        <dbReference type="SAM" id="SignalP"/>
    </source>
</evidence>
<dbReference type="AlphaFoldDB" id="A0A6A4WCB5"/>
<evidence type="ECO:0000313" key="4">
    <source>
        <dbReference type="Proteomes" id="UP000440578"/>
    </source>
</evidence>
<dbReference type="GO" id="GO:0030178">
    <property type="term" value="P:negative regulation of Wnt signaling pathway"/>
    <property type="evidence" value="ECO:0007669"/>
    <property type="project" value="InterPro"/>
</dbReference>
<dbReference type="InterPro" id="IPR006796">
    <property type="entry name" value="Dickkopf_N"/>
</dbReference>
<reference evidence="3 4" key="1">
    <citation type="submission" date="2019-07" db="EMBL/GenBank/DDBJ databases">
        <title>Draft genome assembly of a fouling barnacle, Amphibalanus amphitrite (Darwin, 1854): The first reference genome for Thecostraca.</title>
        <authorList>
            <person name="Kim W."/>
        </authorList>
    </citation>
    <scope>NUCLEOTIDE SEQUENCE [LARGE SCALE GENOMIC DNA]</scope>
    <source>
        <strain evidence="3">SNU_AA5</strain>
        <tissue evidence="3">Soma without cirri and trophi</tissue>
    </source>
</reference>
<proteinExistence type="predicted"/>
<feature type="domain" description="Dickkopf N-terminal cysteine-rich" evidence="2">
    <location>
        <begin position="47"/>
        <end position="98"/>
    </location>
</feature>
<dbReference type="GO" id="GO:0005576">
    <property type="term" value="C:extracellular region"/>
    <property type="evidence" value="ECO:0007669"/>
    <property type="project" value="InterPro"/>
</dbReference>
<comment type="caution">
    <text evidence="3">The sequence shown here is derived from an EMBL/GenBank/DDBJ whole genome shotgun (WGS) entry which is preliminary data.</text>
</comment>
<gene>
    <name evidence="3" type="ORF">FJT64_027640</name>
</gene>
<evidence type="ECO:0000313" key="3">
    <source>
        <dbReference type="EMBL" id="KAF0299688.1"/>
    </source>
</evidence>
<feature type="chain" id="PRO_5025612987" description="Dickkopf N-terminal cysteine-rich domain-containing protein" evidence="1">
    <location>
        <begin position="27"/>
        <end position="148"/>
    </location>
</feature>
<feature type="signal peptide" evidence="1">
    <location>
        <begin position="1"/>
        <end position="26"/>
    </location>
</feature>
<protein>
    <recommendedName>
        <fullName evidence="2">Dickkopf N-terminal cysteine-rich domain-containing protein</fullName>
    </recommendedName>
</protein>
<dbReference type="Proteomes" id="UP000440578">
    <property type="component" value="Unassembled WGS sequence"/>
</dbReference>
<keyword evidence="1" id="KW-0732">Signal</keyword>
<dbReference type="Pfam" id="PF04706">
    <property type="entry name" value="Dickkopf_N"/>
    <property type="match status" value="1"/>
</dbReference>
<evidence type="ECO:0000259" key="2">
    <source>
        <dbReference type="Pfam" id="PF04706"/>
    </source>
</evidence>
<keyword evidence="4" id="KW-1185">Reference proteome</keyword>
<sequence length="148" mass="15199">MARCGVPLSLLMTSLVLIAQLTPGAARTRRSASCKACTDLVGKFQVCSGPQDCPLNTYCTTTGLGDGQQRCFPAKKPGGTCLEDRECLSGSYCNQPACGGIFDPVCFTYVCGAVSASAGISLAQAAGLSSGDVLPELGGLFQQTSRFG</sequence>
<name>A0A6A4WCB5_AMPAM</name>